<dbReference type="EMBL" id="WIQZ01000002">
    <property type="protein sequence ID" value="KAF3146719.1"/>
    <property type="molecule type" value="Genomic_DNA"/>
</dbReference>
<evidence type="ECO:0000256" key="1">
    <source>
        <dbReference type="SAM" id="MobiDB-lite"/>
    </source>
</evidence>
<evidence type="ECO:0000313" key="2">
    <source>
        <dbReference type="EMBL" id="KAF3146719.1"/>
    </source>
</evidence>
<comment type="caution">
    <text evidence="2">The sequence shown here is derived from an EMBL/GenBank/DDBJ whole genome shotgun (WGS) entry which is preliminary data.</text>
</comment>
<proteinExistence type="predicted"/>
<feature type="compositionally biased region" description="Low complexity" evidence="1">
    <location>
        <begin position="244"/>
        <end position="261"/>
    </location>
</feature>
<organism evidence="2 3">
    <name type="scientific">Orbilia oligospora</name>
    <name type="common">Nematode-trapping fungus</name>
    <name type="synonym">Arthrobotrys oligospora</name>
    <dbReference type="NCBI Taxonomy" id="2813651"/>
    <lineage>
        <taxon>Eukaryota</taxon>
        <taxon>Fungi</taxon>
        <taxon>Dikarya</taxon>
        <taxon>Ascomycota</taxon>
        <taxon>Pezizomycotina</taxon>
        <taxon>Orbiliomycetes</taxon>
        <taxon>Orbiliales</taxon>
        <taxon>Orbiliaceae</taxon>
        <taxon>Orbilia</taxon>
    </lineage>
</organism>
<dbReference type="Proteomes" id="UP000480548">
    <property type="component" value="Unassembled WGS sequence"/>
</dbReference>
<sequence length="529" mass="59565">MDNLPTYDIAGNVADVVATLYTELEDDKDTIVDLAIFNLSSQILSITSPIFRAMFSPVSGFSESKLNGNNMKEIRFVAPSLEAGVIAMSLLHHRYDCILETPSVPILSSLATFADYYQVQSIFKRLVASSITVLQSSLTLEMYIAEALWVGIVFQNRTILEHHLQDVFKGITKKGDTYMVGRRHLHAVMDRYSDAIWNERERLIQKFVDEVSSKLEVFRIHLDEKFLPLPVTPAASQSDDTDSHSNPRSYSSSDPSDSGNSETIVASGIPKCDVVQLGTLQALRLQIGFPERHIDHMTFETVMSIFVKTTKQNPIDNHHDCRKYLKGPTTEMMGPSKEPLKNHDIDSTGDVVETLVSADDDNIELSTLRLSSKILSLVSPVFKSMLDPAKGLKESLLKPNGMKEICITAFSEKSTIVAMNIFHYQPESLPGPTEVSSRELYNLASFADYYQCQRFLKLWAPIWAMPIWRIRSPSKNTARWLWIGISFQIPQVTKDCAQEVFERMRLQGGKFVVDGKPFHNAMKYTDGMS</sequence>
<protein>
    <recommendedName>
        <fullName evidence="4">BTB domain-containing protein</fullName>
    </recommendedName>
</protein>
<gene>
    <name evidence="2" type="ORF">TWF703_003990</name>
</gene>
<reference evidence="2 3" key="1">
    <citation type="submission" date="2019-06" db="EMBL/GenBank/DDBJ databases">
        <authorList>
            <person name="Palmer J.M."/>
        </authorList>
    </citation>
    <scope>NUCLEOTIDE SEQUENCE [LARGE SCALE GENOMIC DNA]</scope>
    <source>
        <strain evidence="2 3">TWF703</strain>
    </source>
</reference>
<evidence type="ECO:0000313" key="3">
    <source>
        <dbReference type="Proteomes" id="UP000480548"/>
    </source>
</evidence>
<feature type="region of interest" description="Disordered" evidence="1">
    <location>
        <begin position="233"/>
        <end position="264"/>
    </location>
</feature>
<dbReference type="AlphaFoldDB" id="A0A7C8JXC6"/>
<evidence type="ECO:0008006" key="4">
    <source>
        <dbReference type="Google" id="ProtNLM"/>
    </source>
</evidence>
<accession>A0A7C8JXC6</accession>
<name>A0A7C8JXC6_ORBOL</name>